<dbReference type="HOGENOM" id="CLU_021991_0_1_1"/>
<protein>
    <recommendedName>
        <fullName evidence="3">RNA polymerase II-associated factor 1 homolog</fullName>
    </recommendedName>
</protein>
<dbReference type="KEGG" id="crq:GCK72_016803"/>
<dbReference type="CTD" id="9819060"/>
<dbReference type="Pfam" id="PF03985">
    <property type="entry name" value="Paf1"/>
    <property type="match status" value="1"/>
</dbReference>
<evidence type="ECO:0000256" key="2">
    <source>
        <dbReference type="ARBA" id="ARBA00007560"/>
    </source>
</evidence>
<dbReference type="AlphaFoldDB" id="E3MQ72"/>
<keyword evidence="4" id="KW-0539">Nucleus</keyword>
<dbReference type="STRING" id="31234.E3MQ72"/>
<dbReference type="RefSeq" id="XP_003101725.2">
    <property type="nucleotide sequence ID" value="XM_003101677.2"/>
</dbReference>
<dbReference type="GeneID" id="9819060"/>
<reference evidence="6" key="1">
    <citation type="submission" date="2007-07" db="EMBL/GenBank/DDBJ databases">
        <title>PCAP assembly of the Caenorhabditis remanei genome.</title>
        <authorList>
            <consortium name="The Caenorhabditis remanei Sequencing Consortium"/>
            <person name="Wilson R.K."/>
        </authorList>
    </citation>
    <scope>NUCLEOTIDE SEQUENCE [LARGE SCALE GENOMIC DNA]</scope>
    <source>
        <strain evidence="6">PB4641</strain>
    </source>
</reference>
<dbReference type="EMBL" id="DS268465">
    <property type="protein sequence ID" value="EFP06889.1"/>
    <property type="molecule type" value="Genomic_DNA"/>
</dbReference>
<name>E3MQ72_CAERE</name>
<proteinExistence type="inferred from homology"/>
<feature type="compositionally biased region" description="Basic and acidic residues" evidence="5">
    <location>
        <begin position="352"/>
        <end position="382"/>
    </location>
</feature>
<organism evidence="7">
    <name type="scientific">Caenorhabditis remanei</name>
    <name type="common">Caenorhabditis vulgaris</name>
    <dbReference type="NCBI Taxonomy" id="31234"/>
    <lineage>
        <taxon>Eukaryota</taxon>
        <taxon>Metazoa</taxon>
        <taxon>Ecdysozoa</taxon>
        <taxon>Nematoda</taxon>
        <taxon>Chromadorea</taxon>
        <taxon>Rhabditida</taxon>
        <taxon>Rhabditina</taxon>
        <taxon>Rhabditomorpha</taxon>
        <taxon>Rhabditoidea</taxon>
        <taxon>Rhabditidae</taxon>
        <taxon>Peloderinae</taxon>
        <taxon>Caenorhabditis</taxon>
    </lineage>
</organism>
<evidence type="ECO:0000313" key="7">
    <source>
        <dbReference type="Proteomes" id="UP000008281"/>
    </source>
</evidence>
<dbReference type="GO" id="GO:0016593">
    <property type="term" value="C:Cdc73/Paf1 complex"/>
    <property type="evidence" value="ECO:0007669"/>
    <property type="project" value="InterPro"/>
</dbReference>
<keyword evidence="7" id="KW-1185">Reference proteome</keyword>
<dbReference type="PANTHER" id="PTHR23188">
    <property type="entry name" value="RNA POLYMERASE II-ASSOCIATED FACTOR 1 HOMOLOG"/>
    <property type="match status" value="1"/>
</dbReference>
<dbReference type="Proteomes" id="UP000008281">
    <property type="component" value="Unassembled WGS sequence"/>
</dbReference>
<dbReference type="InterPro" id="IPR007133">
    <property type="entry name" value="RNA_pol_II-assoc_Paf1"/>
</dbReference>
<dbReference type="InParanoid" id="E3MQ72"/>
<dbReference type="GO" id="GO:0003682">
    <property type="term" value="F:chromatin binding"/>
    <property type="evidence" value="ECO:0007669"/>
    <property type="project" value="TreeGrafter"/>
</dbReference>
<dbReference type="PANTHER" id="PTHR23188:SF12">
    <property type="entry name" value="RNA POLYMERASE II-ASSOCIATED FACTOR 1 HOMOLOG"/>
    <property type="match status" value="1"/>
</dbReference>
<evidence type="ECO:0000256" key="5">
    <source>
        <dbReference type="SAM" id="MobiDB-lite"/>
    </source>
</evidence>
<comment type="similarity">
    <text evidence="2">Belongs to the PAF1 family.</text>
</comment>
<dbReference type="GO" id="GO:0000993">
    <property type="term" value="F:RNA polymerase II complex binding"/>
    <property type="evidence" value="ECO:0007669"/>
    <property type="project" value="TreeGrafter"/>
</dbReference>
<evidence type="ECO:0000256" key="3">
    <source>
        <dbReference type="ARBA" id="ARBA00020462"/>
    </source>
</evidence>
<evidence type="ECO:0000313" key="6">
    <source>
        <dbReference type="EMBL" id="EFP06889.1"/>
    </source>
</evidence>
<evidence type="ECO:0000256" key="4">
    <source>
        <dbReference type="ARBA" id="ARBA00023242"/>
    </source>
</evidence>
<evidence type="ECO:0000256" key="1">
    <source>
        <dbReference type="ARBA" id="ARBA00004123"/>
    </source>
</evidence>
<feature type="region of interest" description="Disordered" evidence="5">
    <location>
        <begin position="346"/>
        <end position="426"/>
    </location>
</feature>
<sequence>MSHNSSDGKRIEPPRKVDFMLKPRFTNNVPDVPFDAKFMPCPFVPLSRFVEYKQSGIDRDCKHAVICDDDMGLNVDLIDLRKYDEDVVGEVEELNEKDQYLLEDENTSKMSLKRSAQHSKLVPWMRKTEYISTEFNRFGVTADRQETKLGYNLKKNQQVEDMYRDKQSQIDAINKTFDDVRKPILEHHTKKGVKPVEEAYIFPDFEHWKHLFAYVQFDGDTVTTDLAGAEKRQAQESSVIKAMEFEDQKFAALFVPTIECLTHMMEDLEMDRSFDPDQKYEFLLSREYDFKYEPVAPRDRDVFVFYHRNGIYQYNEIESNVKMTRRRKMALSRASKLTIQYRPFTEQEEEGMEKRVDDLYEQPKTRKQEMLEKIQEEKEKNGGDSSDSEGEKSSRKKAPSSSSSAADSSGDEAPKKKLPISDSDSD</sequence>
<feature type="compositionally biased region" description="Low complexity" evidence="5">
    <location>
        <begin position="399"/>
        <end position="408"/>
    </location>
</feature>
<gene>
    <name evidence="6" type="ORF">CRE_11174</name>
</gene>
<dbReference type="FunCoup" id="E3MQ72">
    <property type="interactions" value="3283"/>
</dbReference>
<dbReference type="eggNOG" id="KOG2478">
    <property type="taxonomic scope" value="Eukaryota"/>
</dbReference>
<dbReference type="OrthoDB" id="10260285at2759"/>
<dbReference type="GO" id="GO:0006368">
    <property type="term" value="P:transcription elongation by RNA polymerase II"/>
    <property type="evidence" value="ECO:0007669"/>
    <property type="project" value="InterPro"/>
</dbReference>
<comment type="subcellular location">
    <subcellularLocation>
        <location evidence="1">Nucleus</location>
    </subcellularLocation>
</comment>
<accession>E3MQ72</accession>
<dbReference type="OMA" id="LVCRIKY"/>